<evidence type="ECO:0000256" key="1">
    <source>
        <dbReference type="SAM" id="Phobius"/>
    </source>
</evidence>
<evidence type="ECO:0000313" key="2">
    <source>
        <dbReference type="EMBL" id="KAF2135291.1"/>
    </source>
</evidence>
<dbReference type="AlphaFoldDB" id="A0A6A6AXK1"/>
<sequence length="107" mass="11662">LKYLTSQAVHRHSAAPTEASMASACFKFKTASSVDDWIAILASVIPCVPVIYFVIDVEVVRPAVRGVSASFWPNAFLRIFKELEKRGIKTLVKVALVSKGLAAVIED</sequence>
<keyword evidence="3" id="KW-1185">Reference proteome</keyword>
<protein>
    <submittedName>
        <fullName evidence="2">Uncharacterized protein</fullName>
    </submittedName>
</protein>
<feature type="non-terminal residue" evidence="2">
    <location>
        <position position="1"/>
    </location>
</feature>
<evidence type="ECO:0000313" key="3">
    <source>
        <dbReference type="Proteomes" id="UP000799438"/>
    </source>
</evidence>
<reference evidence="2" key="1">
    <citation type="journal article" date="2020" name="Stud. Mycol.">
        <title>101 Dothideomycetes genomes: a test case for predicting lifestyles and emergence of pathogens.</title>
        <authorList>
            <person name="Haridas S."/>
            <person name="Albert R."/>
            <person name="Binder M."/>
            <person name="Bloem J."/>
            <person name="Labutti K."/>
            <person name="Salamov A."/>
            <person name="Andreopoulos B."/>
            <person name="Baker S."/>
            <person name="Barry K."/>
            <person name="Bills G."/>
            <person name="Bluhm B."/>
            <person name="Cannon C."/>
            <person name="Castanera R."/>
            <person name="Culley D."/>
            <person name="Daum C."/>
            <person name="Ezra D."/>
            <person name="Gonzalez J."/>
            <person name="Henrissat B."/>
            <person name="Kuo A."/>
            <person name="Liang C."/>
            <person name="Lipzen A."/>
            <person name="Lutzoni F."/>
            <person name="Magnuson J."/>
            <person name="Mondo S."/>
            <person name="Nolan M."/>
            <person name="Ohm R."/>
            <person name="Pangilinan J."/>
            <person name="Park H.-J."/>
            <person name="Ramirez L."/>
            <person name="Alfaro M."/>
            <person name="Sun H."/>
            <person name="Tritt A."/>
            <person name="Yoshinaga Y."/>
            <person name="Zwiers L.-H."/>
            <person name="Turgeon B."/>
            <person name="Goodwin S."/>
            <person name="Spatafora J."/>
            <person name="Crous P."/>
            <person name="Grigoriev I."/>
        </authorList>
    </citation>
    <scope>NUCLEOTIDE SEQUENCE</scope>
    <source>
        <strain evidence="2">CBS 121167</strain>
    </source>
</reference>
<dbReference type="Proteomes" id="UP000799438">
    <property type="component" value="Unassembled WGS sequence"/>
</dbReference>
<feature type="transmembrane region" description="Helical" evidence="1">
    <location>
        <begin position="37"/>
        <end position="55"/>
    </location>
</feature>
<organism evidence="2 3">
    <name type="scientific">Aplosporella prunicola CBS 121167</name>
    <dbReference type="NCBI Taxonomy" id="1176127"/>
    <lineage>
        <taxon>Eukaryota</taxon>
        <taxon>Fungi</taxon>
        <taxon>Dikarya</taxon>
        <taxon>Ascomycota</taxon>
        <taxon>Pezizomycotina</taxon>
        <taxon>Dothideomycetes</taxon>
        <taxon>Dothideomycetes incertae sedis</taxon>
        <taxon>Botryosphaeriales</taxon>
        <taxon>Aplosporellaceae</taxon>
        <taxon>Aplosporella</taxon>
    </lineage>
</organism>
<dbReference type="OrthoDB" id="61900at2759"/>
<gene>
    <name evidence="2" type="ORF">K452DRAFT_215070</name>
</gene>
<keyword evidence="1" id="KW-0812">Transmembrane</keyword>
<keyword evidence="1" id="KW-1133">Transmembrane helix</keyword>
<name>A0A6A6AXK1_9PEZI</name>
<dbReference type="RefSeq" id="XP_033391010.1">
    <property type="nucleotide sequence ID" value="XM_033536236.1"/>
</dbReference>
<feature type="non-terminal residue" evidence="2">
    <location>
        <position position="107"/>
    </location>
</feature>
<proteinExistence type="predicted"/>
<keyword evidence="1" id="KW-0472">Membrane</keyword>
<dbReference type="EMBL" id="ML995607">
    <property type="protein sequence ID" value="KAF2135291.1"/>
    <property type="molecule type" value="Genomic_DNA"/>
</dbReference>
<dbReference type="GeneID" id="54293732"/>
<accession>A0A6A6AXK1</accession>